<evidence type="ECO:0000313" key="3">
    <source>
        <dbReference type="Proteomes" id="UP000076580"/>
    </source>
</evidence>
<sequence length="247" mass="27162">MCVAARCLDVPGTCQRVSGTSSWPRRSLEQNLPAPVIALVGGWRRRGQARTNRGERGLECRWWPGSLRRWRFERLLAGSPTGWFGLLEAGTKPNERSSSQYYGTKYGVPRIEYGFTNVLGVPSSSSTPKSAAGREAISYSAEFLDDPAARRQMQHYRYEYEVLRPPGSSSPDLPRRLHLDKGGGSGGGYGGGGVDRLRPYKCQRGPQRTHPPTVGWLAGTTPRQPIRCQVGASLPAGECQAERDSEI</sequence>
<name>A0A151GFV2_DRECN</name>
<evidence type="ECO:0000256" key="1">
    <source>
        <dbReference type="SAM" id="MobiDB-lite"/>
    </source>
</evidence>
<proteinExistence type="predicted"/>
<organism evidence="2 3">
    <name type="scientific">Drechmeria coniospora</name>
    <name type="common">Nematophagous fungus</name>
    <name type="synonym">Meria coniospora</name>
    <dbReference type="NCBI Taxonomy" id="98403"/>
    <lineage>
        <taxon>Eukaryota</taxon>
        <taxon>Fungi</taxon>
        <taxon>Dikarya</taxon>
        <taxon>Ascomycota</taxon>
        <taxon>Pezizomycotina</taxon>
        <taxon>Sordariomycetes</taxon>
        <taxon>Hypocreomycetidae</taxon>
        <taxon>Hypocreales</taxon>
        <taxon>Ophiocordycipitaceae</taxon>
        <taxon>Drechmeria</taxon>
    </lineage>
</organism>
<keyword evidence="3" id="KW-1185">Reference proteome</keyword>
<dbReference type="InParanoid" id="A0A151GFV2"/>
<feature type="compositionally biased region" description="Gly residues" evidence="1">
    <location>
        <begin position="182"/>
        <end position="194"/>
    </location>
</feature>
<dbReference type="Proteomes" id="UP000076580">
    <property type="component" value="Chromosome 03"/>
</dbReference>
<dbReference type="RefSeq" id="XP_040655335.1">
    <property type="nucleotide sequence ID" value="XM_040805231.1"/>
</dbReference>
<gene>
    <name evidence="2" type="ORF">DCS_07948</name>
</gene>
<evidence type="ECO:0000313" key="2">
    <source>
        <dbReference type="EMBL" id="KYK55983.1"/>
    </source>
</evidence>
<accession>A0A151GFV2</accession>
<comment type="caution">
    <text evidence="2">The sequence shown here is derived from an EMBL/GenBank/DDBJ whole genome shotgun (WGS) entry which is preliminary data.</text>
</comment>
<protein>
    <submittedName>
        <fullName evidence="2">Uncharacterized protein</fullName>
    </submittedName>
</protein>
<dbReference type="AlphaFoldDB" id="A0A151GFV2"/>
<feature type="region of interest" description="Disordered" evidence="1">
    <location>
        <begin position="163"/>
        <end position="195"/>
    </location>
</feature>
<dbReference type="GeneID" id="63720591"/>
<dbReference type="EMBL" id="LAYC01000003">
    <property type="protein sequence ID" value="KYK55983.1"/>
    <property type="molecule type" value="Genomic_DNA"/>
</dbReference>
<reference evidence="2 3" key="1">
    <citation type="journal article" date="2016" name="Sci. Rep.">
        <title>Insights into Adaptations to a Near-Obligate Nematode Endoparasitic Lifestyle from the Finished Genome of Drechmeria coniospora.</title>
        <authorList>
            <person name="Zhang L."/>
            <person name="Zhou Z."/>
            <person name="Guo Q."/>
            <person name="Fokkens L."/>
            <person name="Miskei M."/>
            <person name="Pocsi I."/>
            <person name="Zhang W."/>
            <person name="Chen M."/>
            <person name="Wang L."/>
            <person name="Sun Y."/>
            <person name="Donzelli B.G."/>
            <person name="Gibson D.M."/>
            <person name="Nelson D.R."/>
            <person name="Luo J.G."/>
            <person name="Rep M."/>
            <person name="Liu H."/>
            <person name="Yang S."/>
            <person name="Wang J."/>
            <person name="Krasnoff S.B."/>
            <person name="Xu Y."/>
            <person name="Molnar I."/>
            <person name="Lin M."/>
        </authorList>
    </citation>
    <scope>NUCLEOTIDE SEQUENCE [LARGE SCALE GENOMIC DNA]</scope>
    <source>
        <strain evidence="2 3">ARSEF 6962</strain>
    </source>
</reference>